<keyword evidence="2" id="KW-1185">Reference proteome</keyword>
<dbReference type="AlphaFoldDB" id="A0A133VGX9"/>
<gene>
    <name evidence="1" type="ORF">AKJ50_00235</name>
</gene>
<organism evidence="1 2">
    <name type="scientific">candidate division MSBL1 archaeon SCGC-AAA382A13</name>
    <dbReference type="NCBI Taxonomy" id="1698279"/>
    <lineage>
        <taxon>Archaea</taxon>
        <taxon>Methanobacteriati</taxon>
        <taxon>Methanobacteriota</taxon>
        <taxon>candidate division MSBL1</taxon>
    </lineage>
</organism>
<reference evidence="1 2" key="1">
    <citation type="journal article" date="2016" name="Sci. Rep.">
        <title>Metabolic traits of an uncultured archaeal lineage -MSBL1- from brine pools of the Red Sea.</title>
        <authorList>
            <person name="Mwirichia R."/>
            <person name="Alam I."/>
            <person name="Rashid M."/>
            <person name="Vinu M."/>
            <person name="Ba-Alawi W."/>
            <person name="Anthony Kamau A."/>
            <person name="Kamanda Ngugi D."/>
            <person name="Goker M."/>
            <person name="Klenk H.P."/>
            <person name="Bajic V."/>
            <person name="Stingl U."/>
        </authorList>
    </citation>
    <scope>NUCLEOTIDE SEQUENCE [LARGE SCALE GENOMIC DNA]</scope>
    <source>
        <strain evidence="1">SCGC-AAA382A13</strain>
    </source>
</reference>
<dbReference type="EMBL" id="LHYD01000002">
    <property type="protein sequence ID" value="KXB05698.1"/>
    <property type="molecule type" value="Genomic_DNA"/>
</dbReference>
<evidence type="ECO:0000313" key="1">
    <source>
        <dbReference type="EMBL" id="KXB05698.1"/>
    </source>
</evidence>
<name>A0A133VGX9_9EURY</name>
<evidence type="ECO:0000313" key="2">
    <source>
        <dbReference type="Proteomes" id="UP000070311"/>
    </source>
</evidence>
<sequence length="135" mass="15086">MKEIGQVFTTDMVFAFLLVAAFISISSQAYGIASGQIRGHSSRQALERQANDIANALIKTAGRPRNWENNLGELETLGFTKIDESNNPILNYIDFRKVGRLATTIHENNWDPKNKASNKSIIESFGDNNKQQQKS</sequence>
<proteinExistence type="predicted"/>
<comment type="caution">
    <text evidence="1">The sequence shown here is derived from an EMBL/GenBank/DDBJ whole genome shotgun (WGS) entry which is preliminary data.</text>
</comment>
<protein>
    <submittedName>
        <fullName evidence="1">Uncharacterized protein</fullName>
    </submittedName>
</protein>
<accession>A0A133VGX9</accession>
<dbReference type="Proteomes" id="UP000070311">
    <property type="component" value="Unassembled WGS sequence"/>
</dbReference>